<keyword evidence="3" id="KW-1185">Reference proteome</keyword>
<evidence type="ECO:0000313" key="2">
    <source>
        <dbReference type="EMBL" id="CAL5992736.1"/>
    </source>
</evidence>
<sequence length="120" mass="14214">MYFQLVVIIQCDAQRLKYTHYQDIINIEFWFQQEFFQEIQAQMNTQTQPSQATQNTDNTQTKGAINIQKQVAVPSRKRSKVKVTINRRSRSDIIRWIFPQTIGYAAAYSTYNMWPAMKVK</sequence>
<reference evidence="2 3" key="2">
    <citation type="submission" date="2024-07" db="EMBL/GenBank/DDBJ databases">
        <authorList>
            <person name="Akdeniz Z."/>
        </authorList>
    </citation>
    <scope>NUCLEOTIDE SEQUENCE [LARGE SCALE GENOMIC DNA]</scope>
</reference>
<evidence type="ECO:0000313" key="3">
    <source>
        <dbReference type="Proteomes" id="UP001642409"/>
    </source>
</evidence>
<dbReference type="AlphaFoldDB" id="A0AA86P0Y2"/>
<gene>
    <name evidence="2" type="ORF">HINF_LOCUS12725</name>
    <name evidence="1" type="ORF">HINF_LOCUS17256</name>
</gene>
<evidence type="ECO:0000313" key="1">
    <source>
        <dbReference type="EMBL" id="CAI9929611.1"/>
    </source>
</evidence>
<accession>A0AA86P0Y2</accession>
<organism evidence="1">
    <name type="scientific">Hexamita inflata</name>
    <dbReference type="NCBI Taxonomy" id="28002"/>
    <lineage>
        <taxon>Eukaryota</taxon>
        <taxon>Metamonada</taxon>
        <taxon>Diplomonadida</taxon>
        <taxon>Hexamitidae</taxon>
        <taxon>Hexamitinae</taxon>
        <taxon>Hexamita</taxon>
    </lineage>
</organism>
<dbReference type="EMBL" id="CATOUU010000440">
    <property type="protein sequence ID" value="CAI9929611.1"/>
    <property type="molecule type" value="Genomic_DNA"/>
</dbReference>
<proteinExistence type="predicted"/>
<protein>
    <submittedName>
        <fullName evidence="2">Hypothetical_protein</fullName>
    </submittedName>
</protein>
<dbReference type="Proteomes" id="UP001642409">
    <property type="component" value="Unassembled WGS sequence"/>
</dbReference>
<dbReference type="EMBL" id="CAXDID020000029">
    <property type="protein sequence ID" value="CAL5992736.1"/>
    <property type="molecule type" value="Genomic_DNA"/>
</dbReference>
<comment type="caution">
    <text evidence="1">The sequence shown here is derived from an EMBL/GenBank/DDBJ whole genome shotgun (WGS) entry which is preliminary data.</text>
</comment>
<name>A0AA86P0Y2_9EUKA</name>
<reference evidence="1" key="1">
    <citation type="submission" date="2023-06" db="EMBL/GenBank/DDBJ databases">
        <authorList>
            <person name="Kurt Z."/>
        </authorList>
    </citation>
    <scope>NUCLEOTIDE SEQUENCE</scope>
</reference>